<keyword evidence="3" id="KW-1185">Reference proteome</keyword>
<protein>
    <submittedName>
        <fullName evidence="2">Uncharacterized protein</fullName>
    </submittedName>
</protein>
<evidence type="ECO:0000313" key="3">
    <source>
        <dbReference type="Proteomes" id="UP000335636"/>
    </source>
</evidence>
<sequence length="115" mass="12462">MCGRCEAPAPSASPLLLWAEGLLPVSQEKTSGTSEEQRREPHPGPASFHGTSQLATLLGAKGVRAGWVPRRVPSGLPEQRWCPRIHLTSQMMRLHGARGHHGCSSHQGNLRGEML</sequence>
<dbReference type="Proteomes" id="UP000335636">
    <property type="component" value="Unassembled WGS sequence"/>
</dbReference>
<gene>
    <name evidence="2" type="ORF">MONAX_5E011867</name>
</gene>
<accession>A0A5E4B465</accession>
<evidence type="ECO:0000256" key="1">
    <source>
        <dbReference type="SAM" id="MobiDB-lite"/>
    </source>
</evidence>
<name>A0A5E4B465_MARMO</name>
<comment type="caution">
    <text evidence="2">The sequence shown here is derived from an EMBL/GenBank/DDBJ whole genome shotgun (WGS) entry which is preliminary data.</text>
</comment>
<proteinExistence type="predicted"/>
<reference evidence="2" key="1">
    <citation type="submission" date="2019-04" db="EMBL/GenBank/DDBJ databases">
        <authorList>
            <person name="Alioto T."/>
            <person name="Alioto T."/>
        </authorList>
    </citation>
    <scope>NUCLEOTIDE SEQUENCE [LARGE SCALE GENOMIC DNA]</scope>
</reference>
<organism evidence="2 3">
    <name type="scientific">Marmota monax</name>
    <name type="common">Woodchuck</name>
    <dbReference type="NCBI Taxonomy" id="9995"/>
    <lineage>
        <taxon>Eukaryota</taxon>
        <taxon>Metazoa</taxon>
        <taxon>Chordata</taxon>
        <taxon>Craniata</taxon>
        <taxon>Vertebrata</taxon>
        <taxon>Euteleostomi</taxon>
        <taxon>Mammalia</taxon>
        <taxon>Eutheria</taxon>
        <taxon>Euarchontoglires</taxon>
        <taxon>Glires</taxon>
        <taxon>Rodentia</taxon>
        <taxon>Sciuromorpha</taxon>
        <taxon>Sciuridae</taxon>
        <taxon>Xerinae</taxon>
        <taxon>Marmotini</taxon>
        <taxon>Marmota</taxon>
    </lineage>
</organism>
<evidence type="ECO:0000313" key="2">
    <source>
        <dbReference type="EMBL" id="VTJ64205.1"/>
    </source>
</evidence>
<feature type="region of interest" description="Disordered" evidence="1">
    <location>
        <begin position="26"/>
        <end position="50"/>
    </location>
</feature>
<dbReference type="AlphaFoldDB" id="A0A5E4B465"/>
<dbReference type="EMBL" id="CABDUW010000257">
    <property type="protein sequence ID" value="VTJ64205.1"/>
    <property type="molecule type" value="Genomic_DNA"/>
</dbReference>